<keyword evidence="4" id="KW-0812">Transmembrane</keyword>
<dbReference type="CDD" id="cd10917">
    <property type="entry name" value="CE4_NodB_like_6s_7s"/>
    <property type="match status" value="1"/>
</dbReference>
<feature type="region of interest" description="Disordered" evidence="3">
    <location>
        <begin position="1"/>
        <end position="55"/>
    </location>
</feature>
<dbReference type="InterPro" id="IPR002509">
    <property type="entry name" value="NODB_dom"/>
</dbReference>
<dbReference type="AlphaFoldDB" id="A0A261G0X8"/>
<organism evidence="6 7">
    <name type="scientific">Bifidobacterium hapali</name>
    <dbReference type="NCBI Taxonomy" id="1630172"/>
    <lineage>
        <taxon>Bacteria</taxon>
        <taxon>Bacillati</taxon>
        <taxon>Actinomycetota</taxon>
        <taxon>Actinomycetes</taxon>
        <taxon>Bifidobacteriales</taxon>
        <taxon>Bifidobacteriaceae</taxon>
        <taxon>Bifidobacterium</taxon>
    </lineage>
</organism>
<keyword evidence="2" id="KW-0378">Hydrolase</keyword>
<dbReference type="Gene3D" id="3.20.20.370">
    <property type="entry name" value="Glycoside hydrolase/deacetylase"/>
    <property type="match status" value="1"/>
</dbReference>
<keyword evidence="1" id="KW-0479">Metal-binding</keyword>
<feature type="compositionally biased region" description="Polar residues" evidence="3">
    <location>
        <begin position="74"/>
        <end position="90"/>
    </location>
</feature>
<feature type="compositionally biased region" description="Polar residues" evidence="3">
    <location>
        <begin position="24"/>
        <end position="41"/>
    </location>
</feature>
<dbReference type="RefSeq" id="WP_094729494.1">
    <property type="nucleotide sequence ID" value="NZ_MWWY01000019.1"/>
</dbReference>
<dbReference type="PROSITE" id="PS51677">
    <property type="entry name" value="NODB"/>
    <property type="match status" value="1"/>
</dbReference>
<protein>
    <submittedName>
        <fullName evidence="6">Oligosaccharide deacetylase</fullName>
    </submittedName>
</protein>
<evidence type="ECO:0000256" key="1">
    <source>
        <dbReference type="ARBA" id="ARBA00022723"/>
    </source>
</evidence>
<dbReference type="GO" id="GO:0046872">
    <property type="term" value="F:metal ion binding"/>
    <property type="evidence" value="ECO:0007669"/>
    <property type="project" value="UniProtKB-KW"/>
</dbReference>
<dbReference type="SUPFAM" id="SSF88713">
    <property type="entry name" value="Glycoside hydrolase/deacetylase"/>
    <property type="match status" value="1"/>
</dbReference>
<dbReference type="GO" id="GO:0016020">
    <property type="term" value="C:membrane"/>
    <property type="evidence" value="ECO:0007669"/>
    <property type="project" value="TreeGrafter"/>
</dbReference>
<dbReference type="InterPro" id="IPR011330">
    <property type="entry name" value="Glyco_hydro/deAcase_b/a-brl"/>
</dbReference>
<dbReference type="InterPro" id="IPR050248">
    <property type="entry name" value="Polysacc_deacetylase_ArnD"/>
</dbReference>
<dbReference type="GO" id="GO:0016810">
    <property type="term" value="F:hydrolase activity, acting on carbon-nitrogen (but not peptide) bonds"/>
    <property type="evidence" value="ECO:0007669"/>
    <property type="project" value="InterPro"/>
</dbReference>
<dbReference type="PANTHER" id="PTHR10587:SF133">
    <property type="entry name" value="CHITIN DEACETYLASE 1-RELATED"/>
    <property type="match status" value="1"/>
</dbReference>
<dbReference type="PANTHER" id="PTHR10587">
    <property type="entry name" value="GLYCOSYL TRANSFERASE-RELATED"/>
    <property type="match status" value="1"/>
</dbReference>
<evidence type="ECO:0000313" key="7">
    <source>
        <dbReference type="Proteomes" id="UP000216074"/>
    </source>
</evidence>
<keyword evidence="4" id="KW-0472">Membrane</keyword>
<keyword evidence="7" id="KW-1185">Reference proteome</keyword>
<feature type="transmembrane region" description="Helical" evidence="4">
    <location>
        <begin position="123"/>
        <end position="144"/>
    </location>
</feature>
<keyword evidence="4" id="KW-1133">Transmembrane helix</keyword>
<evidence type="ECO:0000256" key="2">
    <source>
        <dbReference type="ARBA" id="ARBA00022801"/>
    </source>
</evidence>
<evidence type="ECO:0000256" key="3">
    <source>
        <dbReference type="SAM" id="MobiDB-lite"/>
    </source>
</evidence>
<feature type="region of interest" description="Disordered" evidence="3">
    <location>
        <begin position="69"/>
        <end position="90"/>
    </location>
</feature>
<dbReference type="Pfam" id="PF01522">
    <property type="entry name" value="Polysacc_deac_1"/>
    <property type="match status" value="1"/>
</dbReference>
<gene>
    <name evidence="6" type="ORF">BHAP_0849</name>
</gene>
<dbReference type="OrthoDB" id="9763050at2"/>
<dbReference type="Proteomes" id="UP000216074">
    <property type="component" value="Unassembled WGS sequence"/>
</dbReference>
<dbReference type="EMBL" id="MWWY01000019">
    <property type="protein sequence ID" value="OZG64823.1"/>
    <property type="molecule type" value="Genomic_DNA"/>
</dbReference>
<feature type="domain" description="NodB homology" evidence="5">
    <location>
        <begin position="307"/>
        <end position="486"/>
    </location>
</feature>
<reference evidence="6 7" key="1">
    <citation type="journal article" date="2017" name="BMC Genomics">
        <title>Comparative genomic and phylogenomic analyses of the Bifidobacteriaceae family.</title>
        <authorList>
            <person name="Lugli G.A."/>
            <person name="Milani C."/>
            <person name="Turroni F."/>
            <person name="Duranti S."/>
            <person name="Mancabelli L."/>
            <person name="Mangifesta M."/>
            <person name="Ferrario C."/>
            <person name="Modesto M."/>
            <person name="Mattarelli P."/>
            <person name="Jiri K."/>
            <person name="van Sinderen D."/>
            <person name="Ventura M."/>
        </authorList>
    </citation>
    <scope>NUCLEOTIDE SEQUENCE [LARGE SCALE GENOMIC DNA]</scope>
    <source>
        <strain evidence="6 7">DSM 100202</strain>
    </source>
</reference>
<evidence type="ECO:0000256" key="4">
    <source>
        <dbReference type="SAM" id="Phobius"/>
    </source>
</evidence>
<comment type="caution">
    <text evidence="6">The sequence shown here is derived from an EMBL/GenBank/DDBJ whole genome shotgun (WGS) entry which is preliminary data.</text>
</comment>
<evidence type="ECO:0000313" key="6">
    <source>
        <dbReference type="EMBL" id="OZG64823.1"/>
    </source>
</evidence>
<evidence type="ECO:0000259" key="5">
    <source>
        <dbReference type="PROSITE" id="PS51677"/>
    </source>
</evidence>
<proteinExistence type="predicted"/>
<dbReference type="GO" id="GO:0005975">
    <property type="term" value="P:carbohydrate metabolic process"/>
    <property type="evidence" value="ECO:0007669"/>
    <property type="project" value="InterPro"/>
</dbReference>
<sequence length="497" mass="54025">MTSAHPGSDGGSDGFNDEPHGGPYNTNGPHHSNSPANTPGPSTDRPPQFAPSESAHRQPIIQFQPLNQAAKYSDATSASNDQFNDPYNQLDNQFADFDERNLDNPSNPHATRVVRKQRVWPRVLICLIVIALFATGGGWGWHLWQTEWRPIYVTVNGDEVRTRVNTTVAELLTANQNFRAKPGKLLAIDGSTIDETGGNPITVTIAGQNVDASTQASQIVPENATITVKSGTDTTEEHDVRKDPVPFSTERISLVGGPIQRLKTLGKNGVREVWIGRESGKEVPKDVVEQPTDMVVDAPILRPDGRKVIALTFDDGPSQYSASILDILKDKHAKATFFDVGQQSLAFPDAERRMVAEGHQVASHSNTHPNMPDLDDAALRKDITDGFANIKNASGVDTKVLRAPYGAFGMKQWAVTGDLISMNVLWDIDTEDWKLPGENAIHDAVMSGAHNGAIVLMHDGGGDRTQTVAALPRIIDDLKAQGYEFVTVDQLLQMSGV</sequence>
<accession>A0A261G0X8</accession>
<name>A0A261G0X8_9BIFI</name>